<keyword evidence="2" id="KW-1185">Reference proteome</keyword>
<dbReference type="Proteomes" id="UP000304953">
    <property type="component" value="Unassembled WGS sequence"/>
</dbReference>
<proteinExistence type="predicted"/>
<gene>
    <name evidence="1" type="ORF">E5329_07050</name>
</gene>
<organism evidence="1 2">
    <name type="scientific">Petralouisia muris</name>
    <dbReference type="NCBI Taxonomy" id="3032872"/>
    <lineage>
        <taxon>Bacteria</taxon>
        <taxon>Bacillati</taxon>
        <taxon>Bacillota</taxon>
        <taxon>Clostridia</taxon>
        <taxon>Lachnospirales</taxon>
        <taxon>Lachnospiraceae</taxon>
        <taxon>Petralouisia</taxon>
    </lineage>
</organism>
<accession>A0AC61RYA7</accession>
<name>A0AC61RYA7_9FIRM</name>
<dbReference type="EMBL" id="SRYA01000011">
    <property type="protein sequence ID" value="TGY96973.1"/>
    <property type="molecule type" value="Genomic_DNA"/>
</dbReference>
<comment type="caution">
    <text evidence="1">The sequence shown here is derived from an EMBL/GenBank/DDBJ whole genome shotgun (WGS) entry which is preliminary data.</text>
</comment>
<evidence type="ECO:0000313" key="1">
    <source>
        <dbReference type="EMBL" id="TGY96973.1"/>
    </source>
</evidence>
<sequence>MNLFPNHNLPVGTGQRLTGSWRYRELVGRDFKRFFAVNLLTLLGFSPFAFGVLLSILSSSILVLIPACIIGGITAGPALSCMHDTIFRSLRDAPGEWLDNYKRAWKQNWRQSIIPGILFCLLLGFYSFMLMTFWWASHLPSLGTIAVYLFGLLLLTMFFSLYWPQIALFEQSWKQRFQNCLLFMIRYFWKTLGCALLTLLYWAAMVLFLPWSSMLLPFLGIWFILFTADFLLYSAMDEAFQIEEQITQAFPEQAPFYEDDEAWLKRKQEEPKKNAKPVP</sequence>
<protein>
    <submittedName>
        <fullName evidence="1">Uncharacterized protein</fullName>
    </submittedName>
</protein>
<evidence type="ECO:0000313" key="2">
    <source>
        <dbReference type="Proteomes" id="UP000304953"/>
    </source>
</evidence>
<reference evidence="1" key="1">
    <citation type="submission" date="2019-04" db="EMBL/GenBank/DDBJ databases">
        <title>Microbes associate with the intestines of laboratory mice.</title>
        <authorList>
            <person name="Navarre W."/>
            <person name="Wong E."/>
            <person name="Huang K."/>
            <person name="Tropini C."/>
            <person name="Ng K."/>
            <person name="Yu B."/>
        </authorList>
    </citation>
    <scope>NUCLEOTIDE SEQUENCE</scope>
    <source>
        <strain evidence="1">NM01_1-7b</strain>
    </source>
</reference>